<evidence type="ECO:0000313" key="1">
    <source>
        <dbReference type="EMBL" id="KAK6178219.1"/>
    </source>
</evidence>
<proteinExistence type="predicted"/>
<sequence length="91" mass="10079">MGVAGTGEMGWLMCKDVEAGTIEEGGLEVKDAAVGIIEEVRFYATQNKINRQELDLEGRFKSRGGEFEGLRDLIQDFVMACQVLHCVCDNH</sequence>
<reference evidence="1 2" key="1">
    <citation type="submission" date="2024-01" db="EMBL/GenBank/DDBJ databases">
        <title>The genome of the rayed Mediterranean limpet Patella caerulea (Linnaeus, 1758).</title>
        <authorList>
            <person name="Anh-Thu Weber A."/>
            <person name="Halstead-Nussloch G."/>
        </authorList>
    </citation>
    <scope>NUCLEOTIDE SEQUENCE [LARGE SCALE GENOMIC DNA]</scope>
    <source>
        <strain evidence="1">AATW-2023a</strain>
        <tissue evidence="1">Whole specimen</tissue>
    </source>
</reference>
<organism evidence="1 2">
    <name type="scientific">Patella caerulea</name>
    <name type="common">Rayed Mediterranean limpet</name>
    <dbReference type="NCBI Taxonomy" id="87958"/>
    <lineage>
        <taxon>Eukaryota</taxon>
        <taxon>Metazoa</taxon>
        <taxon>Spiralia</taxon>
        <taxon>Lophotrochozoa</taxon>
        <taxon>Mollusca</taxon>
        <taxon>Gastropoda</taxon>
        <taxon>Patellogastropoda</taxon>
        <taxon>Patelloidea</taxon>
        <taxon>Patellidae</taxon>
        <taxon>Patella</taxon>
    </lineage>
</organism>
<dbReference type="Proteomes" id="UP001347796">
    <property type="component" value="Unassembled WGS sequence"/>
</dbReference>
<comment type="caution">
    <text evidence="1">The sequence shown here is derived from an EMBL/GenBank/DDBJ whole genome shotgun (WGS) entry which is preliminary data.</text>
</comment>
<dbReference type="EMBL" id="JAZGQO010000009">
    <property type="protein sequence ID" value="KAK6178219.1"/>
    <property type="molecule type" value="Genomic_DNA"/>
</dbReference>
<keyword evidence="2" id="KW-1185">Reference proteome</keyword>
<accession>A0AAN8JNN2</accession>
<evidence type="ECO:0000313" key="2">
    <source>
        <dbReference type="Proteomes" id="UP001347796"/>
    </source>
</evidence>
<dbReference type="AlphaFoldDB" id="A0AAN8JNN2"/>
<name>A0AAN8JNN2_PATCE</name>
<gene>
    <name evidence="1" type="ORF">SNE40_013028</name>
</gene>
<protein>
    <submittedName>
        <fullName evidence="1">Uncharacterized protein</fullName>
    </submittedName>
</protein>